<reference evidence="3" key="1">
    <citation type="submission" date="2019-11" db="EMBL/GenBank/DDBJ databases">
        <authorList>
            <person name="Feng L."/>
        </authorList>
    </citation>
    <scope>NUCLEOTIDE SEQUENCE</scope>
    <source>
        <strain evidence="3">RtorquesLFYP15</strain>
    </source>
</reference>
<feature type="domain" description="Smf/DprA SLOG" evidence="2">
    <location>
        <begin position="9"/>
        <end position="124"/>
    </location>
</feature>
<sequence length="134" mass="14866">MPVQPQRVSMKGYTVAVLGNGLDTCYPSEHQLLMDKIREKGLLISEYPPGTRPTRYNFPKRNRLISAWSDKVIIIAPGKGGGALITGDYAKKYGREIEIIGGAVTPQTRQTGNRLSSNAETVYSWDNCDAIFFQ</sequence>
<evidence type="ECO:0000256" key="1">
    <source>
        <dbReference type="ARBA" id="ARBA00006525"/>
    </source>
</evidence>
<comment type="similarity">
    <text evidence="1">Belongs to the DprA/Smf family.</text>
</comment>
<evidence type="ECO:0000313" key="3">
    <source>
        <dbReference type="EMBL" id="VYU20478.1"/>
    </source>
</evidence>
<accession>A0A6N3CZC6</accession>
<dbReference type="InterPro" id="IPR057666">
    <property type="entry name" value="DrpA_SLOG"/>
</dbReference>
<dbReference type="Pfam" id="PF02481">
    <property type="entry name" value="DNA_processg_A"/>
    <property type="match status" value="1"/>
</dbReference>
<name>A0A6N3CZC6_9FIRM</name>
<dbReference type="Gene3D" id="3.40.50.450">
    <property type="match status" value="1"/>
</dbReference>
<gene>
    <name evidence="3" type="ORF">RTLFYP15_01749</name>
</gene>
<protein>
    <recommendedName>
        <fullName evidence="2">Smf/DprA SLOG domain-containing protein</fullName>
    </recommendedName>
</protein>
<dbReference type="PANTHER" id="PTHR43022:SF1">
    <property type="entry name" value="PROTEIN SMF"/>
    <property type="match status" value="1"/>
</dbReference>
<dbReference type="GO" id="GO:0009294">
    <property type="term" value="P:DNA-mediated transformation"/>
    <property type="evidence" value="ECO:0007669"/>
    <property type="project" value="InterPro"/>
</dbReference>
<organism evidence="3">
    <name type="scientific">[Ruminococcus] torques</name>
    <dbReference type="NCBI Taxonomy" id="33039"/>
    <lineage>
        <taxon>Bacteria</taxon>
        <taxon>Bacillati</taxon>
        <taxon>Bacillota</taxon>
        <taxon>Clostridia</taxon>
        <taxon>Lachnospirales</taxon>
        <taxon>Lachnospiraceae</taxon>
        <taxon>Mediterraneibacter</taxon>
    </lineage>
</organism>
<proteinExistence type="inferred from homology"/>
<evidence type="ECO:0000259" key="2">
    <source>
        <dbReference type="Pfam" id="PF02481"/>
    </source>
</evidence>
<dbReference type="SUPFAM" id="SSF102405">
    <property type="entry name" value="MCP/YpsA-like"/>
    <property type="match status" value="1"/>
</dbReference>
<dbReference type="PANTHER" id="PTHR43022">
    <property type="entry name" value="PROTEIN SMF"/>
    <property type="match status" value="1"/>
</dbReference>
<dbReference type="InterPro" id="IPR003488">
    <property type="entry name" value="DprA"/>
</dbReference>
<dbReference type="EMBL" id="CACRUQ010000013">
    <property type="protein sequence ID" value="VYU20478.1"/>
    <property type="molecule type" value="Genomic_DNA"/>
</dbReference>
<dbReference type="AlphaFoldDB" id="A0A6N3CZC6"/>